<dbReference type="EMBL" id="QGGO01000043">
    <property type="protein sequence ID" value="PWK16832.1"/>
    <property type="molecule type" value="Genomic_DNA"/>
</dbReference>
<name>A0A316DH30_9BACT</name>
<proteinExistence type="predicted"/>
<evidence type="ECO:0000313" key="2">
    <source>
        <dbReference type="EMBL" id="PWK16832.1"/>
    </source>
</evidence>
<accession>A0A316DH30</accession>
<feature type="signal peptide" evidence="1">
    <location>
        <begin position="1"/>
        <end position="22"/>
    </location>
</feature>
<keyword evidence="1" id="KW-0732">Signal</keyword>
<dbReference type="RefSeq" id="WP_109745354.1">
    <property type="nucleotide sequence ID" value="NZ_QGGO01000043.1"/>
</dbReference>
<feature type="chain" id="PRO_5016297112" evidence="1">
    <location>
        <begin position="23"/>
        <end position="77"/>
    </location>
</feature>
<evidence type="ECO:0000256" key="1">
    <source>
        <dbReference type="SAM" id="SignalP"/>
    </source>
</evidence>
<sequence>MKNFTIIASLFLCIILTNNALAMGFPHNLLAGRKGVKKEKISHTVHNNIPKKVILLKDGRFSQVGKKVFMYVLAHKI</sequence>
<dbReference type="Proteomes" id="UP000245489">
    <property type="component" value="Unassembled WGS sequence"/>
</dbReference>
<dbReference type="AlphaFoldDB" id="A0A316DH30"/>
<comment type="caution">
    <text evidence="2">The sequence shown here is derived from an EMBL/GenBank/DDBJ whole genome shotgun (WGS) entry which is preliminary data.</text>
</comment>
<keyword evidence="3" id="KW-1185">Reference proteome</keyword>
<evidence type="ECO:0000313" key="3">
    <source>
        <dbReference type="Proteomes" id="UP000245489"/>
    </source>
</evidence>
<organism evidence="2 3">
    <name type="scientific">Arcicella aurantiaca</name>
    <dbReference type="NCBI Taxonomy" id="591202"/>
    <lineage>
        <taxon>Bacteria</taxon>
        <taxon>Pseudomonadati</taxon>
        <taxon>Bacteroidota</taxon>
        <taxon>Cytophagia</taxon>
        <taxon>Cytophagales</taxon>
        <taxon>Flectobacillaceae</taxon>
        <taxon>Arcicella</taxon>
    </lineage>
</organism>
<gene>
    <name evidence="2" type="ORF">LV89_04714</name>
</gene>
<reference evidence="2 3" key="1">
    <citation type="submission" date="2018-05" db="EMBL/GenBank/DDBJ databases">
        <title>Genomic Encyclopedia of Archaeal and Bacterial Type Strains, Phase II (KMG-II): from individual species to whole genera.</title>
        <authorList>
            <person name="Goeker M."/>
        </authorList>
    </citation>
    <scope>NUCLEOTIDE SEQUENCE [LARGE SCALE GENOMIC DNA]</scope>
    <source>
        <strain evidence="2 3">DSM 22214</strain>
    </source>
</reference>
<protein>
    <submittedName>
        <fullName evidence="2">Uncharacterized protein</fullName>
    </submittedName>
</protein>